<accession>A0A1H5RYT8</accession>
<gene>
    <name evidence="1" type="ORF">SAMN03080598_00193</name>
</gene>
<proteinExistence type="predicted"/>
<reference evidence="2" key="1">
    <citation type="submission" date="2016-10" db="EMBL/GenBank/DDBJ databases">
        <authorList>
            <person name="Varghese N."/>
            <person name="Submissions S."/>
        </authorList>
    </citation>
    <scope>NUCLEOTIDE SEQUENCE [LARGE SCALE GENOMIC DNA]</scope>
    <source>
        <strain evidence="2">DSM 17298</strain>
    </source>
</reference>
<dbReference type="Proteomes" id="UP000236736">
    <property type="component" value="Unassembled WGS sequence"/>
</dbReference>
<keyword evidence="2" id="KW-1185">Reference proteome</keyword>
<evidence type="ECO:0000313" key="1">
    <source>
        <dbReference type="EMBL" id="SEF43526.1"/>
    </source>
</evidence>
<dbReference type="EMBL" id="FNVR01000001">
    <property type="protein sequence ID" value="SEF43526.1"/>
    <property type="molecule type" value="Genomic_DNA"/>
</dbReference>
<organism evidence="1 2">
    <name type="scientific">Algoriphagus boritolerans DSM 17298 = JCM 18970</name>
    <dbReference type="NCBI Taxonomy" id="1120964"/>
    <lineage>
        <taxon>Bacteria</taxon>
        <taxon>Pseudomonadati</taxon>
        <taxon>Bacteroidota</taxon>
        <taxon>Cytophagia</taxon>
        <taxon>Cytophagales</taxon>
        <taxon>Cyclobacteriaceae</taxon>
        <taxon>Algoriphagus</taxon>
    </lineage>
</organism>
<evidence type="ECO:0000313" key="2">
    <source>
        <dbReference type="Proteomes" id="UP000236736"/>
    </source>
</evidence>
<name>A0A1H5RYT8_9BACT</name>
<protein>
    <submittedName>
        <fullName evidence="1">Uncharacterized protein</fullName>
    </submittedName>
</protein>
<dbReference type="AlphaFoldDB" id="A0A1H5RYT8"/>
<sequence>MNEGNYTFEIFLGKEDFKNKQLILGLSFLTPGKMDQVIPLSSSSKMEYFYFL</sequence>